<feature type="chain" id="PRO_5006447996" evidence="1">
    <location>
        <begin position="19"/>
        <end position="98"/>
    </location>
</feature>
<sequence length="98" mass="11801">MQFRFIIFSACLFHFISHHDQLKGGIPDDLVDGLRTTVVKWGRDSRIWESWNDCCLMLQRRILSWCLWFVRLFVAEQQQTHEQFTVGRPIHFKLGYKD</sequence>
<name>A0A0R3S3L8_9BILA</name>
<evidence type="ECO:0000313" key="2">
    <source>
        <dbReference type="Proteomes" id="UP000050640"/>
    </source>
</evidence>
<accession>A0A0R3S3L8</accession>
<dbReference type="AlphaFoldDB" id="A0A0R3S3L8"/>
<dbReference type="WBParaSite" id="EEL_0000936201-mRNA-1">
    <property type="protein sequence ID" value="EEL_0000936201-mRNA-1"/>
    <property type="gene ID" value="EEL_0000936201"/>
</dbReference>
<keyword evidence="2" id="KW-1185">Reference proteome</keyword>
<organism evidence="2 3">
    <name type="scientific">Elaeophora elaphi</name>
    <dbReference type="NCBI Taxonomy" id="1147741"/>
    <lineage>
        <taxon>Eukaryota</taxon>
        <taxon>Metazoa</taxon>
        <taxon>Ecdysozoa</taxon>
        <taxon>Nematoda</taxon>
        <taxon>Chromadorea</taxon>
        <taxon>Rhabditida</taxon>
        <taxon>Spirurina</taxon>
        <taxon>Spiruromorpha</taxon>
        <taxon>Filarioidea</taxon>
        <taxon>Onchocercidae</taxon>
        <taxon>Elaeophora</taxon>
    </lineage>
</organism>
<protein>
    <submittedName>
        <fullName evidence="3">Secreted protein</fullName>
    </submittedName>
</protein>
<evidence type="ECO:0000256" key="1">
    <source>
        <dbReference type="SAM" id="SignalP"/>
    </source>
</evidence>
<feature type="signal peptide" evidence="1">
    <location>
        <begin position="1"/>
        <end position="18"/>
    </location>
</feature>
<proteinExistence type="predicted"/>
<reference evidence="3" key="1">
    <citation type="submission" date="2017-02" db="UniProtKB">
        <authorList>
            <consortium name="WormBaseParasite"/>
        </authorList>
    </citation>
    <scope>IDENTIFICATION</scope>
</reference>
<keyword evidence="1" id="KW-0732">Signal</keyword>
<dbReference type="Proteomes" id="UP000050640">
    <property type="component" value="Unplaced"/>
</dbReference>
<evidence type="ECO:0000313" key="3">
    <source>
        <dbReference type="WBParaSite" id="EEL_0000936201-mRNA-1"/>
    </source>
</evidence>